<gene>
    <name evidence="1" type="ORF">GCM10011614_01460</name>
</gene>
<dbReference type="PANTHER" id="PTHR43459:SF1">
    <property type="entry name" value="EG:BACN32G11.4 PROTEIN"/>
    <property type="match status" value="1"/>
</dbReference>
<dbReference type="InterPro" id="IPR029045">
    <property type="entry name" value="ClpP/crotonase-like_dom_sf"/>
</dbReference>
<evidence type="ECO:0000313" key="2">
    <source>
        <dbReference type="Proteomes" id="UP000648075"/>
    </source>
</evidence>
<dbReference type="SUPFAM" id="SSF52096">
    <property type="entry name" value="ClpP/crotonase"/>
    <property type="match status" value="1"/>
</dbReference>
<proteinExistence type="predicted"/>
<evidence type="ECO:0000313" key="1">
    <source>
        <dbReference type="EMBL" id="GGY90490.1"/>
    </source>
</evidence>
<comment type="caution">
    <text evidence="1">The sequence shown here is derived from an EMBL/GenBank/DDBJ whole genome shotgun (WGS) entry which is preliminary data.</text>
</comment>
<dbReference type="RefSeq" id="WP_189619180.1">
    <property type="nucleotide sequence ID" value="NZ_BMZA01000001.1"/>
</dbReference>
<dbReference type="GO" id="GO:0003824">
    <property type="term" value="F:catalytic activity"/>
    <property type="evidence" value="ECO:0007669"/>
    <property type="project" value="UniProtKB-ARBA"/>
</dbReference>
<name>A0A918P8I8_9SPHN</name>
<dbReference type="Proteomes" id="UP000648075">
    <property type="component" value="Unassembled WGS sequence"/>
</dbReference>
<dbReference type="CDD" id="cd06558">
    <property type="entry name" value="crotonase-like"/>
    <property type="match status" value="1"/>
</dbReference>
<accession>A0A918P8I8</accession>
<reference evidence="1" key="1">
    <citation type="journal article" date="2014" name="Int. J. Syst. Evol. Microbiol.">
        <title>Complete genome sequence of Corynebacterium casei LMG S-19264T (=DSM 44701T), isolated from a smear-ripened cheese.</title>
        <authorList>
            <consortium name="US DOE Joint Genome Institute (JGI-PGF)"/>
            <person name="Walter F."/>
            <person name="Albersmeier A."/>
            <person name="Kalinowski J."/>
            <person name="Ruckert C."/>
        </authorList>
    </citation>
    <scope>NUCLEOTIDE SEQUENCE</scope>
    <source>
        <strain evidence="1">KCTC 32255</strain>
    </source>
</reference>
<protein>
    <submittedName>
        <fullName evidence="1">Crotonase</fullName>
    </submittedName>
</protein>
<dbReference type="InterPro" id="IPR001753">
    <property type="entry name" value="Enoyl-CoA_hydra/iso"/>
</dbReference>
<dbReference type="AlphaFoldDB" id="A0A918P8I8"/>
<dbReference type="Gene3D" id="3.90.226.10">
    <property type="entry name" value="2-enoyl-CoA Hydratase, Chain A, domain 1"/>
    <property type="match status" value="1"/>
</dbReference>
<sequence length="259" mass="28677">MSRLAPRLTDYRDRYRNIALDRDERGVLLMRLHTNGGPFVWSEESHEELGYCFADIGGDRENRVIVMTGTGAVWCDEIDFASFHLNNPAEWDHTFYDGRKLLNNLLDIEVPIIAAINGPARFHPEIPVLSDIVIAADTAVFQDAPHFMGGIVPGDGAHVCWTHVLGPNRGRYFLLMGQELNAAQALDYGVVQELLPQERVVERALEIAGIFAGKTDLALRYARVALTQRLKRLMDEGLSLGLGLEALAAIDLLSGAKGK</sequence>
<dbReference type="Pfam" id="PF00378">
    <property type="entry name" value="ECH_1"/>
    <property type="match status" value="1"/>
</dbReference>
<dbReference type="EMBL" id="BMZA01000001">
    <property type="protein sequence ID" value="GGY90490.1"/>
    <property type="molecule type" value="Genomic_DNA"/>
</dbReference>
<organism evidence="1 2">
    <name type="scientific">Novosphingobium colocasiae</name>
    <dbReference type="NCBI Taxonomy" id="1256513"/>
    <lineage>
        <taxon>Bacteria</taxon>
        <taxon>Pseudomonadati</taxon>
        <taxon>Pseudomonadota</taxon>
        <taxon>Alphaproteobacteria</taxon>
        <taxon>Sphingomonadales</taxon>
        <taxon>Sphingomonadaceae</taxon>
        <taxon>Novosphingobium</taxon>
    </lineage>
</organism>
<keyword evidence="2" id="KW-1185">Reference proteome</keyword>
<dbReference type="PANTHER" id="PTHR43459">
    <property type="entry name" value="ENOYL-COA HYDRATASE"/>
    <property type="match status" value="1"/>
</dbReference>
<reference evidence="1" key="2">
    <citation type="submission" date="2020-09" db="EMBL/GenBank/DDBJ databases">
        <authorList>
            <person name="Sun Q."/>
            <person name="Kim S."/>
        </authorList>
    </citation>
    <scope>NUCLEOTIDE SEQUENCE</scope>
    <source>
        <strain evidence="1">KCTC 32255</strain>
    </source>
</reference>